<dbReference type="Proteomes" id="UP000007838">
    <property type="component" value="Chromosome"/>
</dbReference>
<proteinExistence type="predicted"/>
<dbReference type="InterPro" id="IPR012702">
    <property type="entry name" value="CP_lyase_PhnF"/>
</dbReference>
<accession>G8LIE1</accession>
<dbReference type="SMART" id="SM00345">
    <property type="entry name" value="HTH_GNTR"/>
    <property type="match status" value="1"/>
</dbReference>
<dbReference type="InterPro" id="IPR000524">
    <property type="entry name" value="Tscrpt_reg_HTH_GntR"/>
</dbReference>
<dbReference type="InterPro" id="IPR050679">
    <property type="entry name" value="Bact_HTH_transcr_reg"/>
</dbReference>
<sequence length="244" mass="27893">MICMHLSRHPTSYPTRWQEIAAKLEVELRTHYRCGDYLPAEQQLADRYEVNRHTLRRAIDQLVERGWVQRRQGVGVLVLMRPFDYPLNAQARFSQNLLDQGSHPTSEKLLSVLRPASSHVADALGIQEGDNVIHLRTLRRVNGVAVCQIDHYFADLALWPVLQNFSSGSLHDFLQDATGISLKRTQTRISARRAQAKESKVLEIPNMAPLLCVRTLNHRDGEIDATEYSVSLTRADMIEFTMEH</sequence>
<dbReference type="Gene3D" id="1.10.10.10">
    <property type="entry name" value="Winged helix-like DNA-binding domain superfamily/Winged helix DNA-binding domain"/>
    <property type="match status" value="1"/>
</dbReference>
<dbReference type="GO" id="GO:0003677">
    <property type="term" value="F:DNA binding"/>
    <property type="evidence" value="ECO:0007669"/>
    <property type="project" value="UniProtKB-KW"/>
</dbReference>
<dbReference type="EMBL" id="CP002886">
    <property type="protein sequence ID" value="AEW71765.1"/>
    <property type="molecule type" value="Genomic_DNA"/>
</dbReference>
<dbReference type="PANTHER" id="PTHR44846:SF16">
    <property type="entry name" value="TRANSCRIPTIONAL REGULATOR PHNF-RELATED"/>
    <property type="match status" value="1"/>
</dbReference>
<dbReference type="PROSITE" id="PS50949">
    <property type="entry name" value="HTH_GNTR"/>
    <property type="match status" value="1"/>
</dbReference>
<evidence type="ECO:0000256" key="2">
    <source>
        <dbReference type="ARBA" id="ARBA00023125"/>
    </source>
</evidence>
<dbReference type="SUPFAM" id="SSF64288">
    <property type="entry name" value="Chorismate lyase-like"/>
    <property type="match status" value="1"/>
</dbReference>
<dbReference type="KEGG" id="eec:EcWSU1_00325"/>
<dbReference type="HOGENOM" id="CLU_063236_2_2_6"/>
<dbReference type="InterPro" id="IPR011663">
    <property type="entry name" value="UTRA"/>
</dbReference>
<dbReference type="InterPro" id="IPR036390">
    <property type="entry name" value="WH_DNA-bd_sf"/>
</dbReference>
<feature type="domain" description="HTH gntR-type" evidence="4">
    <location>
        <begin position="14"/>
        <end position="81"/>
    </location>
</feature>
<keyword evidence="1" id="KW-0805">Transcription regulation</keyword>
<gene>
    <name evidence="5" type="primary">phnF</name>
    <name evidence="5" type="ORF">EcWSU1_00325</name>
</gene>
<dbReference type="Pfam" id="PF00392">
    <property type="entry name" value="GntR"/>
    <property type="match status" value="1"/>
</dbReference>
<dbReference type="CDD" id="cd07377">
    <property type="entry name" value="WHTH_GntR"/>
    <property type="match status" value="1"/>
</dbReference>
<dbReference type="GO" id="GO:0003700">
    <property type="term" value="F:DNA-binding transcription factor activity"/>
    <property type="evidence" value="ECO:0007669"/>
    <property type="project" value="InterPro"/>
</dbReference>
<dbReference type="Pfam" id="PF07702">
    <property type="entry name" value="UTRA"/>
    <property type="match status" value="1"/>
</dbReference>
<dbReference type="eggNOG" id="COG2188">
    <property type="taxonomic scope" value="Bacteria"/>
</dbReference>
<evidence type="ECO:0000259" key="4">
    <source>
        <dbReference type="PROSITE" id="PS50949"/>
    </source>
</evidence>
<dbReference type="PRINTS" id="PR00035">
    <property type="entry name" value="HTHGNTR"/>
</dbReference>
<dbReference type="SUPFAM" id="SSF46785">
    <property type="entry name" value="Winged helix' DNA-binding domain"/>
    <property type="match status" value="1"/>
</dbReference>
<evidence type="ECO:0000313" key="6">
    <source>
        <dbReference type="Proteomes" id="UP000007838"/>
    </source>
</evidence>
<dbReference type="InterPro" id="IPR028978">
    <property type="entry name" value="Chorismate_lyase_/UTRA_dom_sf"/>
</dbReference>
<dbReference type="AlphaFoldDB" id="G8LIE1"/>
<evidence type="ECO:0000256" key="3">
    <source>
        <dbReference type="ARBA" id="ARBA00023163"/>
    </source>
</evidence>
<keyword evidence="2" id="KW-0238">DNA-binding</keyword>
<evidence type="ECO:0000313" key="5">
    <source>
        <dbReference type="EMBL" id="AEW71765.1"/>
    </source>
</evidence>
<dbReference type="NCBIfam" id="NF007486">
    <property type="entry name" value="PRK10079.1"/>
    <property type="match status" value="1"/>
</dbReference>
<protein>
    <submittedName>
        <fullName evidence="5">Putative transcriptional regulator phnF</fullName>
    </submittedName>
</protein>
<dbReference type="NCBIfam" id="TIGR02325">
    <property type="entry name" value="C_P_lyase_phnF"/>
    <property type="match status" value="1"/>
</dbReference>
<evidence type="ECO:0000256" key="1">
    <source>
        <dbReference type="ARBA" id="ARBA00023015"/>
    </source>
</evidence>
<dbReference type="InterPro" id="IPR036388">
    <property type="entry name" value="WH-like_DNA-bd_sf"/>
</dbReference>
<dbReference type="PANTHER" id="PTHR44846">
    <property type="entry name" value="MANNOSYL-D-GLYCERATE TRANSPORT/METABOLISM SYSTEM REPRESSOR MNGR-RELATED"/>
    <property type="match status" value="1"/>
</dbReference>
<name>G8LIE1_9ENTR</name>
<organism evidence="5 6">
    <name type="scientific">Enterobacter ludwigii</name>
    <dbReference type="NCBI Taxonomy" id="299767"/>
    <lineage>
        <taxon>Bacteria</taxon>
        <taxon>Pseudomonadati</taxon>
        <taxon>Pseudomonadota</taxon>
        <taxon>Gammaproteobacteria</taxon>
        <taxon>Enterobacterales</taxon>
        <taxon>Enterobacteriaceae</taxon>
        <taxon>Enterobacter</taxon>
        <taxon>Enterobacter cloacae complex</taxon>
    </lineage>
</organism>
<dbReference type="SMART" id="SM00866">
    <property type="entry name" value="UTRA"/>
    <property type="match status" value="1"/>
</dbReference>
<keyword evidence="3" id="KW-0804">Transcription</keyword>
<dbReference type="Gene3D" id="3.40.1410.10">
    <property type="entry name" value="Chorismate lyase-like"/>
    <property type="match status" value="1"/>
</dbReference>
<reference evidence="5 6" key="1">
    <citation type="journal article" date="2011" name="Stand. Genomic Sci.">
        <title>Complete genome of the onion pathogen Enterobacter cloacae EcWSU1.</title>
        <authorList>
            <person name="Humann J.L."/>
            <person name="Wildung M."/>
            <person name="Cheng C.H."/>
            <person name="Lee T."/>
            <person name="Stewart J.E."/>
            <person name="Drew J.C."/>
            <person name="Triplett E.W."/>
            <person name="Main D."/>
            <person name="Schroeder B.K."/>
        </authorList>
    </citation>
    <scope>NUCLEOTIDE SEQUENCE [LARGE SCALE GENOMIC DNA]</scope>
    <source>
        <strain evidence="5 6">EcWSU1</strain>
    </source>
</reference>